<organism evidence="3 4">
    <name type="scientific">Enterocloster lavalensis</name>
    <dbReference type="NCBI Taxonomy" id="460384"/>
    <lineage>
        <taxon>Bacteria</taxon>
        <taxon>Bacillati</taxon>
        <taxon>Bacillota</taxon>
        <taxon>Clostridia</taxon>
        <taxon>Lachnospirales</taxon>
        <taxon>Lachnospiraceae</taxon>
        <taxon>Enterocloster</taxon>
    </lineage>
</organism>
<name>A0A1I0JT22_9FIRM</name>
<proteinExistence type="predicted"/>
<evidence type="ECO:0000259" key="2">
    <source>
        <dbReference type="Pfam" id="PF21722"/>
    </source>
</evidence>
<reference evidence="4" key="1">
    <citation type="submission" date="2016-10" db="EMBL/GenBank/DDBJ databases">
        <authorList>
            <person name="Varghese N."/>
            <person name="Submissions S."/>
        </authorList>
    </citation>
    <scope>NUCLEOTIDE SEQUENCE [LARGE SCALE GENOMIC DNA]</scope>
    <source>
        <strain evidence="4">NLAE-zl-G277</strain>
    </source>
</reference>
<accession>A0A1I0JT22</accession>
<dbReference type="STRING" id="460384.SAMN05216313_13536"/>
<keyword evidence="4" id="KW-1185">Reference proteome</keyword>
<dbReference type="AlphaFoldDB" id="A0A1I0JT22"/>
<evidence type="ECO:0000256" key="1">
    <source>
        <dbReference type="SAM" id="MobiDB-lite"/>
    </source>
</evidence>
<dbReference type="InterPro" id="IPR049304">
    <property type="entry name" value="Gly_rich_dom"/>
</dbReference>
<evidence type="ECO:0000313" key="3">
    <source>
        <dbReference type="EMBL" id="SEU13888.1"/>
    </source>
</evidence>
<dbReference type="EMBL" id="FOIM01000035">
    <property type="protein sequence ID" value="SEU13888.1"/>
    <property type="molecule type" value="Genomic_DNA"/>
</dbReference>
<sequence length="473" mass="46166">MSVINMTGTGAGGIDLDELTALQKDVVKGKIAGVSGFDEPVEGTLELTGNTDESDVVSGKTFYSDNPYLRKTGSLSLTGNAQIGHVLAGETFYTNNCKTKLTGTMTVNSLLSFSVAAYSGRRVLAKWQNPNQAAGKPFSGVIIRYSTGGYPGVTGGTQVYKGAGNNTAVGGWSQTYIDMPALNTTYYFSCYPYMTCSAGEKTGTALNAVAITSAVINKTFTVSGSYTIPTGYTKMDLFAVGGGAKISYSTSSGGGPPHGGAGGGYTKTVKNLAISPGQVLSVIVGAGNSNGNSGGNGGASSVTRSGSSLIVANGGTVESNGDFSNCGCNGGSGGGAGGYYDKDTTNNNVGGNGGSNGQNGQTKSKPAAKYTYWGGTGQGTSTKAWGSSTGTLYGGGGGGGGVGMAYKSHAGGTGGAGGGGAGGAGGDGLKDGYPGKSGTPNTGGGGGAGGGSDVKANGASGSGGSGIVLLKLY</sequence>
<feature type="region of interest" description="Disordered" evidence="1">
    <location>
        <begin position="348"/>
        <end position="368"/>
    </location>
</feature>
<protein>
    <recommendedName>
        <fullName evidence="2">Glycine-rich domain-containing protein</fullName>
    </recommendedName>
</protein>
<feature type="region of interest" description="Disordered" evidence="1">
    <location>
        <begin position="431"/>
        <end position="464"/>
    </location>
</feature>
<evidence type="ECO:0000313" key="4">
    <source>
        <dbReference type="Proteomes" id="UP000198508"/>
    </source>
</evidence>
<dbReference type="Pfam" id="PF21722">
    <property type="entry name" value="Gly_rich_2"/>
    <property type="match status" value="1"/>
</dbReference>
<dbReference type="Proteomes" id="UP000198508">
    <property type="component" value="Unassembled WGS sequence"/>
</dbReference>
<feature type="compositionally biased region" description="Gly residues" evidence="1">
    <location>
        <begin position="441"/>
        <end position="452"/>
    </location>
</feature>
<dbReference type="RefSeq" id="WP_166434685.1">
    <property type="nucleotide sequence ID" value="NZ_FOIM01000035.1"/>
</dbReference>
<gene>
    <name evidence="3" type="ORF">SAMN05216313_13536</name>
</gene>
<dbReference type="GeneID" id="93281838"/>
<feature type="domain" description="Glycine-rich" evidence="2">
    <location>
        <begin position="223"/>
        <end position="472"/>
    </location>
</feature>